<evidence type="ECO:0000259" key="4">
    <source>
        <dbReference type="PROSITE" id="PS50949"/>
    </source>
</evidence>
<dbReference type="GO" id="GO:0003677">
    <property type="term" value="F:DNA binding"/>
    <property type="evidence" value="ECO:0007669"/>
    <property type="project" value="UniProtKB-KW"/>
</dbReference>
<dbReference type="InterPro" id="IPR036390">
    <property type="entry name" value="WH_DNA-bd_sf"/>
</dbReference>
<dbReference type="PROSITE" id="PS50949">
    <property type="entry name" value="HTH_GNTR"/>
    <property type="match status" value="1"/>
</dbReference>
<keyword evidence="6" id="KW-1185">Reference proteome</keyword>
<dbReference type="InterPro" id="IPR000524">
    <property type="entry name" value="Tscrpt_reg_HTH_GntR"/>
</dbReference>
<dbReference type="SUPFAM" id="SSF46785">
    <property type="entry name" value="Winged helix' DNA-binding domain"/>
    <property type="match status" value="1"/>
</dbReference>
<dbReference type="Gene3D" id="1.10.10.10">
    <property type="entry name" value="Winged helix-like DNA-binding domain superfamily/Winged helix DNA-binding domain"/>
    <property type="match status" value="1"/>
</dbReference>
<dbReference type="RefSeq" id="WP_195172178.1">
    <property type="nucleotide sequence ID" value="NZ_CP062983.1"/>
</dbReference>
<dbReference type="CDD" id="cd07377">
    <property type="entry name" value="WHTH_GntR"/>
    <property type="match status" value="1"/>
</dbReference>
<dbReference type="Proteomes" id="UP000594468">
    <property type="component" value="Chromosome"/>
</dbReference>
<dbReference type="Pfam" id="PF07729">
    <property type="entry name" value="FCD"/>
    <property type="match status" value="1"/>
</dbReference>
<keyword evidence="3" id="KW-0804">Transcription</keyword>
<dbReference type="KEGG" id="pmet:G4Y79_06995"/>
<dbReference type="Gene3D" id="1.20.120.530">
    <property type="entry name" value="GntR ligand-binding domain-like"/>
    <property type="match status" value="1"/>
</dbReference>
<evidence type="ECO:0000313" key="6">
    <source>
        <dbReference type="Proteomes" id="UP000594468"/>
    </source>
</evidence>
<dbReference type="AlphaFoldDB" id="A0A7S8EBY7"/>
<dbReference type="PANTHER" id="PTHR43537:SF24">
    <property type="entry name" value="GLUCONATE OPERON TRANSCRIPTIONAL REPRESSOR"/>
    <property type="match status" value="1"/>
</dbReference>
<dbReference type="InterPro" id="IPR008920">
    <property type="entry name" value="TF_FadR/GntR_C"/>
</dbReference>
<evidence type="ECO:0000313" key="5">
    <source>
        <dbReference type="EMBL" id="QPC84114.1"/>
    </source>
</evidence>
<dbReference type="SUPFAM" id="SSF48008">
    <property type="entry name" value="GntR ligand-binding domain-like"/>
    <property type="match status" value="1"/>
</dbReference>
<dbReference type="GO" id="GO:0003700">
    <property type="term" value="F:DNA-binding transcription factor activity"/>
    <property type="evidence" value="ECO:0007669"/>
    <property type="project" value="InterPro"/>
</dbReference>
<feature type="domain" description="HTH gntR-type" evidence="4">
    <location>
        <begin position="6"/>
        <end position="73"/>
    </location>
</feature>
<keyword evidence="1" id="KW-0805">Transcription regulation</keyword>
<protein>
    <submittedName>
        <fullName evidence="5">GntR family transcriptional regulator</fullName>
    </submittedName>
</protein>
<sequence>MGIAYRSKKEVIYERLKDDILQGNIEPGSRLVIDDLASKLNVSQIPIREAIRQLEADGFVTTEPYVGATVTEIDATFIFEVFALLESMEVICGRAACETMTHDDWATLSQMIDAMAATMTNPAEWSQQNKALHLFICQCAHTELVLKMLTKVLDHWDRLRLQFLRDVSSHRIEAAQAEHQTLLAALKQRDADAVEHLIREHNQRALASYIEHLQTQGHLV</sequence>
<evidence type="ECO:0000256" key="2">
    <source>
        <dbReference type="ARBA" id="ARBA00023125"/>
    </source>
</evidence>
<dbReference type="EMBL" id="CP062983">
    <property type="protein sequence ID" value="QPC84114.1"/>
    <property type="molecule type" value="Genomic_DNA"/>
</dbReference>
<dbReference type="SMART" id="SM00345">
    <property type="entry name" value="HTH_GNTR"/>
    <property type="match status" value="1"/>
</dbReference>
<evidence type="ECO:0000256" key="1">
    <source>
        <dbReference type="ARBA" id="ARBA00023015"/>
    </source>
</evidence>
<dbReference type="Pfam" id="PF00392">
    <property type="entry name" value="GntR"/>
    <property type="match status" value="1"/>
</dbReference>
<dbReference type="SMART" id="SM00895">
    <property type="entry name" value="FCD"/>
    <property type="match status" value="1"/>
</dbReference>
<accession>A0A7S8EBY7</accession>
<proteinExistence type="predicted"/>
<organism evidence="5 6">
    <name type="scientific">Phototrophicus methaneseepsis</name>
    <dbReference type="NCBI Taxonomy" id="2710758"/>
    <lineage>
        <taxon>Bacteria</taxon>
        <taxon>Bacillati</taxon>
        <taxon>Chloroflexota</taxon>
        <taxon>Candidatus Thermofontia</taxon>
        <taxon>Phototrophicales</taxon>
        <taxon>Phototrophicaceae</taxon>
        <taxon>Phototrophicus</taxon>
    </lineage>
</organism>
<dbReference type="InterPro" id="IPR011711">
    <property type="entry name" value="GntR_C"/>
</dbReference>
<dbReference type="PANTHER" id="PTHR43537">
    <property type="entry name" value="TRANSCRIPTIONAL REGULATOR, GNTR FAMILY"/>
    <property type="match status" value="1"/>
</dbReference>
<reference evidence="5 6" key="1">
    <citation type="submission" date="2020-02" db="EMBL/GenBank/DDBJ databases">
        <authorList>
            <person name="Zheng R.K."/>
            <person name="Sun C.M."/>
        </authorList>
    </citation>
    <scope>NUCLEOTIDE SEQUENCE [LARGE SCALE GENOMIC DNA]</scope>
    <source>
        <strain evidence="6">rifampicinis</strain>
    </source>
</reference>
<name>A0A7S8EBY7_9CHLR</name>
<gene>
    <name evidence="5" type="ORF">G4Y79_06995</name>
</gene>
<evidence type="ECO:0000256" key="3">
    <source>
        <dbReference type="ARBA" id="ARBA00023163"/>
    </source>
</evidence>
<dbReference type="InterPro" id="IPR036388">
    <property type="entry name" value="WH-like_DNA-bd_sf"/>
</dbReference>
<keyword evidence="2" id="KW-0238">DNA-binding</keyword>